<dbReference type="Proteomes" id="UP000018144">
    <property type="component" value="Unassembled WGS sequence"/>
</dbReference>
<name>U4L023_PYROM</name>
<keyword evidence="2" id="KW-1185">Reference proteome</keyword>
<proteinExistence type="predicted"/>
<evidence type="ECO:0000313" key="2">
    <source>
        <dbReference type="Proteomes" id="UP000018144"/>
    </source>
</evidence>
<reference evidence="1 2" key="1">
    <citation type="journal article" date="2013" name="PLoS Genet.">
        <title>The genome and development-dependent transcriptomes of Pyronema confluens: a window into fungal evolution.</title>
        <authorList>
            <person name="Traeger S."/>
            <person name="Altegoer F."/>
            <person name="Freitag M."/>
            <person name="Gabaldon T."/>
            <person name="Kempken F."/>
            <person name="Kumar A."/>
            <person name="Marcet-Houben M."/>
            <person name="Poggeler S."/>
            <person name="Stajich J.E."/>
            <person name="Nowrousian M."/>
        </authorList>
    </citation>
    <scope>NUCLEOTIDE SEQUENCE [LARGE SCALE GENOMIC DNA]</scope>
    <source>
        <strain evidence="2">CBS 100304</strain>
        <tissue evidence="1">Vegetative mycelium</tissue>
    </source>
</reference>
<organism evidence="1 2">
    <name type="scientific">Pyronema omphalodes (strain CBS 100304)</name>
    <name type="common">Pyronema confluens</name>
    <dbReference type="NCBI Taxonomy" id="1076935"/>
    <lineage>
        <taxon>Eukaryota</taxon>
        <taxon>Fungi</taxon>
        <taxon>Dikarya</taxon>
        <taxon>Ascomycota</taxon>
        <taxon>Pezizomycotina</taxon>
        <taxon>Pezizomycetes</taxon>
        <taxon>Pezizales</taxon>
        <taxon>Pyronemataceae</taxon>
        <taxon>Pyronema</taxon>
    </lineage>
</organism>
<dbReference type="AlphaFoldDB" id="U4L023"/>
<protein>
    <submittedName>
        <fullName evidence="1">Uncharacterized protein</fullName>
    </submittedName>
</protein>
<sequence>MYACALRFTPVVLEVLCMIDAMGISFLTFPSSLFGVRVLFNNIRGVILSERSVPLAYSRSQSRYIPPACMSLFVRFLASVGTTGPVEKGVAMHPSAQAAARATICARAEQTGGALPLHVAIKFLKTGKYSGHDLERSPWGGGVERAWEHWVRPGVTLNCVCAEGSEERTKGD</sequence>
<evidence type="ECO:0000313" key="1">
    <source>
        <dbReference type="EMBL" id="CCX07380.1"/>
    </source>
</evidence>
<gene>
    <name evidence="1" type="ORF">PCON_06969</name>
</gene>
<accession>U4L023</accession>
<dbReference type="EMBL" id="HF935349">
    <property type="protein sequence ID" value="CCX07380.1"/>
    <property type="molecule type" value="Genomic_DNA"/>
</dbReference>